<protein>
    <recommendedName>
        <fullName evidence="3">Rhodanese domain-containing protein</fullName>
    </recommendedName>
</protein>
<dbReference type="PANTHER" id="PTHR11364:SF27">
    <property type="entry name" value="SULFURTRANSFERASE"/>
    <property type="match status" value="1"/>
</dbReference>
<dbReference type="PROSITE" id="PS00380">
    <property type="entry name" value="RHODANESE_1"/>
    <property type="match status" value="1"/>
</dbReference>
<evidence type="ECO:0000313" key="4">
    <source>
        <dbReference type="EMBL" id="KAK2193479.1"/>
    </source>
</evidence>
<comment type="caution">
    <text evidence="4">The sequence shown here is derived from an EMBL/GenBank/DDBJ whole genome shotgun (WGS) entry which is preliminary data.</text>
</comment>
<dbReference type="Gene3D" id="3.40.250.10">
    <property type="entry name" value="Rhodanese-like domain"/>
    <property type="match status" value="2"/>
</dbReference>
<dbReference type="PANTHER" id="PTHR11364">
    <property type="entry name" value="THIOSULFATE SULFERTANSFERASE"/>
    <property type="match status" value="1"/>
</dbReference>
<evidence type="ECO:0000256" key="1">
    <source>
        <dbReference type="ARBA" id="ARBA00022679"/>
    </source>
</evidence>
<dbReference type="PROSITE" id="PS50206">
    <property type="entry name" value="RHODANESE_3"/>
    <property type="match status" value="2"/>
</dbReference>
<dbReference type="InterPro" id="IPR045078">
    <property type="entry name" value="TST/MPST-like"/>
</dbReference>
<gene>
    <name evidence="4" type="ORF">NP493_12g05051</name>
</gene>
<sequence>MFPCIQIEAFFSDAGSDVTPGTVSIDWLKQRIDSDESENIRVLDVTWYSAKDAYPEYLKAHIPGAAWFDIMRDVTHTQLRLRNLPEPEVFERQVRGVGVDGDTHVIVYDSQGQGGCFVGGRAWWMFKFFGHEKVSVLNGGLQKWTAEGVRTTQTIPTYQEGNFAVGYNPRINKLHADMMANFEKKCFQVCDSRAVEKFSAGHYPEAINIPFAAMLLDKDTNSMKTREQLLKVFVEAGVDITRPLVTMCNSGMSSCSLLLAAYKCGNTDASVYHGGYNEWKTLATSPQMIEHT</sequence>
<organism evidence="4 5">
    <name type="scientific">Ridgeia piscesae</name>
    <name type="common">Tubeworm</name>
    <dbReference type="NCBI Taxonomy" id="27915"/>
    <lineage>
        <taxon>Eukaryota</taxon>
        <taxon>Metazoa</taxon>
        <taxon>Spiralia</taxon>
        <taxon>Lophotrochozoa</taxon>
        <taxon>Annelida</taxon>
        <taxon>Polychaeta</taxon>
        <taxon>Sedentaria</taxon>
        <taxon>Canalipalpata</taxon>
        <taxon>Sabellida</taxon>
        <taxon>Siboglinidae</taxon>
        <taxon>Ridgeia</taxon>
    </lineage>
</organism>
<dbReference type="GO" id="GO:0005739">
    <property type="term" value="C:mitochondrion"/>
    <property type="evidence" value="ECO:0007669"/>
    <property type="project" value="TreeGrafter"/>
</dbReference>
<dbReference type="EMBL" id="JAODUO010000012">
    <property type="protein sequence ID" value="KAK2193479.1"/>
    <property type="molecule type" value="Genomic_DNA"/>
</dbReference>
<feature type="domain" description="Rhodanese" evidence="3">
    <location>
        <begin position="36"/>
        <end position="153"/>
    </location>
</feature>
<dbReference type="SUPFAM" id="SSF52821">
    <property type="entry name" value="Rhodanese/Cell cycle control phosphatase"/>
    <property type="match status" value="2"/>
</dbReference>
<dbReference type="CDD" id="cd01448">
    <property type="entry name" value="TST_Repeat_1"/>
    <property type="match status" value="1"/>
</dbReference>
<name>A0AAD9UL33_RIDPI</name>
<evidence type="ECO:0000259" key="3">
    <source>
        <dbReference type="PROSITE" id="PS50206"/>
    </source>
</evidence>
<dbReference type="Pfam" id="PF00581">
    <property type="entry name" value="Rhodanese"/>
    <property type="match status" value="2"/>
</dbReference>
<dbReference type="InterPro" id="IPR036873">
    <property type="entry name" value="Rhodanese-like_dom_sf"/>
</dbReference>
<keyword evidence="2" id="KW-0677">Repeat</keyword>
<keyword evidence="5" id="KW-1185">Reference proteome</keyword>
<dbReference type="InterPro" id="IPR001307">
    <property type="entry name" value="Thiosulphate_STrfase_CS"/>
</dbReference>
<reference evidence="4" key="1">
    <citation type="journal article" date="2023" name="Mol. Biol. Evol.">
        <title>Third-Generation Sequencing Reveals the Adaptive Role of the Epigenome in Three Deep-Sea Polychaetes.</title>
        <authorList>
            <person name="Perez M."/>
            <person name="Aroh O."/>
            <person name="Sun Y."/>
            <person name="Lan Y."/>
            <person name="Juniper S.K."/>
            <person name="Young C.R."/>
            <person name="Angers B."/>
            <person name="Qian P.Y."/>
        </authorList>
    </citation>
    <scope>NUCLEOTIDE SEQUENCE</scope>
    <source>
        <strain evidence="4">R07B-5</strain>
    </source>
</reference>
<accession>A0AAD9UL33</accession>
<keyword evidence="1" id="KW-0808">Transferase</keyword>
<dbReference type="GO" id="GO:0004792">
    <property type="term" value="F:thiosulfate-cyanide sulfurtransferase activity"/>
    <property type="evidence" value="ECO:0007669"/>
    <property type="project" value="InterPro"/>
</dbReference>
<evidence type="ECO:0000313" key="5">
    <source>
        <dbReference type="Proteomes" id="UP001209878"/>
    </source>
</evidence>
<dbReference type="SMART" id="SM00450">
    <property type="entry name" value="RHOD"/>
    <property type="match status" value="2"/>
</dbReference>
<proteinExistence type="predicted"/>
<dbReference type="Proteomes" id="UP001209878">
    <property type="component" value="Unassembled WGS sequence"/>
</dbReference>
<evidence type="ECO:0000256" key="2">
    <source>
        <dbReference type="ARBA" id="ARBA00022737"/>
    </source>
</evidence>
<feature type="domain" description="Rhodanese" evidence="3">
    <location>
        <begin position="191"/>
        <end position="288"/>
    </location>
</feature>
<dbReference type="AlphaFoldDB" id="A0AAD9UL33"/>
<dbReference type="InterPro" id="IPR001763">
    <property type="entry name" value="Rhodanese-like_dom"/>
</dbReference>